<dbReference type="EMBL" id="ML213528">
    <property type="protein sequence ID" value="TFK46728.1"/>
    <property type="molecule type" value="Genomic_DNA"/>
</dbReference>
<evidence type="ECO:0000256" key="1">
    <source>
        <dbReference type="SAM" id="MobiDB-lite"/>
    </source>
</evidence>
<reference evidence="2 3" key="1">
    <citation type="journal article" date="2019" name="Nat. Ecol. Evol.">
        <title>Megaphylogeny resolves global patterns of mushroom evolution.</title>
        <authorList>
            <person name="Varga T."/>
            <person name="Krizsan K."/>
            <person name="Foldi C."/>
            <person name="Dima B."/>
            <person name="Sanchez-Garcia M."/>
            <person name="Sanchez-Ramirez S."/>
            <person name="Szollosi G.J."/>
            <person name="Szarkandi J.G."/>
            <person name="Papp V."/>
            <person name="Albert L."/>
            <person name="Andreopoulos W."/>
            <person name="Angelini C."/>
            <person name="Antonin V."/>
            <person name="Barry K.W."/>
            <person name="Bougher N.L."/>
            <person name="Buchanan P."/>
            <person name="Buyck B."/>
            <person name="Bense V."/>
            <person name="Catcheside P."/>
            <person name="Chovatia M."/>
            <person name="Cooper J."/>
            <person name="Damon W."/>
            <person name="Desjardin D."/>
            <person name="Finy P."/>
            <person name="Geml J."/>
            <person name="Haridas S."/>
            <person name="Hughes K."/>
            <person name="Justo A."/>
            <person name="Karasinski D."/>
            <person name="Kautmanova I."/>
            <person name="Kiss B."/>
            <person name="Kocsube S."/>
            <person name="Kotiranta H."/>
            <person name="LaButti K.M."/>
            <person name="Lechner B.E."/>
            <person name="Liimatainen K."/>
            <person name="Lipzen A."/>
            <person name="Lukacs Z."/>
            <person name="Mihaltcheva S."/>
            <person name="Morgado L.N."/>
            <person name="Niskanen T."/>
            <person name="Noordeloos M.E."/>
            <person name="Ohm R.A."/>
            <person name="Ortiz-Santana B."/>
            <person name="Ovrebo C."/>
            <person name="Racz N."/>
            <person name="Riley R."/>
            <person name="Savchenko A."/>
            <person name="Shiryaev A."/>
            <person name="Soop K."/>
            <person name="Spirin V."/>
            <person name="Szebenyi C."/>
            <person name="Tomsovsky M."/>
            <person name="Tulloss R.E."/>
            <person name="Uehling J."/>
            <person name="Grigoriev I.V."/>
            <person name="Vagvolgyi C."/>
            <person name="Papp T."/>
            <person name="Martin F.M."/>
            <person name="Miettinen O."/>
            <person name="Hibbett D.S."/>
            <person name="Nagy L.G."/>
        </authorList>
    </citation>
    <scope>NUCLEOTIDE SEQUENCE [LARGE SCALE GENOMIC DNA]</scope>
    <source>
        <strain evidence="2 3">OMC1185</strain>
    </source>
</reference>
<dbReference type="AlphaFoldDB" id="A0A5C3MSI8"/>
<sequence>MFIATSAPRAGSHTKPNDERHPRHLVPRAGFSSLDPPLLTTCVESEHAASSRPLTTSSFLFVFATRWLFSRSRSGMRTQSPLFPLCIYVFHSLQRFLIDETPRDHYVFLWDFCITFSCIRACWFDLPATPFTPFELTDTTLMDALFGLDLLAKVLSSLVGGGRWLAW</sequence>
<feature type="region of interest" description="Disordered" evidence="1">
    <location>
        <begin position="1"/>
        <end position="23"/>
    </location>
</feature>
<name>A0A5C3MSI8_9AGAM</name>
<accession>A0A5C3MSI8</accession>
<keyword evidence="3" id="KW-1185">Reference proteome</keyword>
<proteinExistence type="predicted"/>
<protein>
    <submittedName>
        <fullName evidence="2">Uncharacterized protein</fullName>
    </submittedName>
</protein>
<dbReference type="Proteomes" id="UP000305948">
    <property type="component" value="Unassembled WGS sequence"/>
</dbReference>
<organism evidence="2 3">
    <name type="scientific">Heliocybe sulcata</name>
    <dbReference type="NCBI Taxonomy" id="5364"/>
    <lineage>
        <taxon>Eukaryota</taxon>
        <taxon>Fungi</taxon>
        <taxon>Dikarya</taxon>
        <taxon>Basidiomycota</taxon>
        <taxon>Agaricomycotina</taxon>
        <taxon>Agaricomycetes</taxon>
        <taxon>Gloeophyllales</taxon>
        <taxon>Gloeophyllaceae</taxon>
        <taxon>Heliocybe</taxon>
    </lineage>
</organism>
<evidence type="ECO:0000313" key="2">
    <source>
        <dbReference type="EMBL" id="TFK46728.1"/>
    </source>
</evidence>
<evidence type="ECO:0000313" key="3">
    <source>
        <dbReference type="Proteomes" id="UP000305948"/>
    </source>
</evidence>
<gene>
    <name evidence="2" type="ORF">OE88DRAFT_888456</name>
</gene>